<dbReference type="KEGG" id="cthd:CDO33_06400"/>
<accession>A0A2K2EZ76</accession>
<evidence type="ECO:0000256" key="5">
    <source>
        <dbReference type="ARBA" id="ARBA00023288"/>
    </source>
</evidence>
<keyword evidence="2" id="KW-0732">Signal</keyword>
<organism evidence="7 8">
    <name type="scientific">Clostridium thermosuccinogenes</name>
    <dbReference type="NCBI Taxonomy" id="84032"/>
    <lineage>
        <taxon>Bacteria</taxon>
        <taxon>Bacillati</taxon>
        <taxon>Bacillota</taxon>
        <taxon>Clostridia</taxon>
        <taxon>Eubacteriales</taxon>
        <taxon>Clostridiaceae</taxon>
        <taxon>Clostridium</taxon>
    </lineage>
</organism>
<dbReference type="RefSeq" id="WP_103083243.1">
    <property type="nucleotide sequence ID" value="NZ_CP021850.1"/>
</dbReference>
<name>A0A2K2EZ76_9CLOT</name>
<evidence type="ECO:0008006" key="9">
    <source>
        <dbReference type="Google" id="ProtNLM"/>
    </source>
</evidence>
<keyword evidence="1" id="KW-1003">Cell membrane</keyword>
<keyword evidence="5" id="KW-0449">Lipoprotein</keyword>
<sequence>MKTLKKPVALIAVIAILLTSMLVSLSGCSKESGAQNTSSSQNTTTQAKSGGEDITESEGAVPESEGGKISDEFTIWVGWNKNSPDETTWQKVMREKLNINIKCEYVQGDDALTAVNLKLNSGGFEDLAVFWMDQTIKKAMINSGKIQPVEQYYQMPDKLPNLASVPEAIKKYATDSDGHMWYAPGWYAQEPDNPWPGWTVDAWWVRTDILEQVGMTKDDISTIEGVEEFLRKASELKDVDGNKIIPLGFMAEEEKLIVATFGVDMTSGVSGMPGIKKDGDNFIFAYDDPQYKEAYKWINKMYREKLIDIEVTTHKAERYKEKVARGSYAMIVGSAWSAELNNLWYGLDGPTEPAWYLEPVATPKVSNVENHGAVTYVNPYPGSTIYISKNTKHLNAILNFLDWCNEQKPEKQHEVNEGPVGTTWDWVNKPYGEWDFKPDYKADRDSGDQARVDKCTPQLYAFSGYSNKWYPWWTQNQGSNKKGATLLYDYCQLIGNELVNHRIMHTYDAVPLAPGGVIEANLLMLSKTVEEYTAKMIMAKSDDDFEKAYNDFREQIEKRAHWSEMKKEWMEEYNKYVELQGEW</sequence>
<protein>
    <recommendedName>
        <fullName evidence="9">ABC transporter substrate-binding protein</fullName>
    </recommendedName>
</protein>
<evidence type="ECO:0000256" key="3">
    <source>
        <dbReference type="ARBA" id="ARBA00023136"/>
    </source>
</evidence>
<keyword evidence="4" id="KW-0564">Palmitate</keyword>
<keyword evidence="3" id="KW-0472">Membrane</keyword>
<dbReference type="PROSITE" id="PS51257">
    <property type="entry name" value="PROKAR_LIPOPROTEIN"/>
    <property type="match status" value="1"/>
</dbReference>
<keyword evidence="8" id="KW-1185">Reference proteome</keyword>
<evidence type="ECO:0000256" key="6">
    <source>
        <dbReference type="SAM" id="MobiDB-lite"/>
    </source>
</evidence>
<evidence type="ECO:0000313" key="8">
    <source>
        <dbReference type="Proteomes" id="UP000236151"/>
    </source>
</evidence>
<dbReference type="Pfam" id="PF13416">
    <property type="entry name" value="SBP_bac_8"/>
    <property type="match status" value="1"/>
</dbReference>
<dbReference type="SUPFAM" id="SSF53850">
    <property type="entry name" value="Periplasmic binding protein-like II"/>
    <property type="match status" value="1"/>
</dbReference>
<dbReference type="Gene3D" id="3.40.190.10">
    <property type="entry name" value="Periplasmic binding protein-like II"/>
    <property type="match status" value="2"/>
</dbReference>
<reference evidence="7 8" key="1">
    <citation type="submission" date="2017-06" db="EMBL/GenBank/DDBJ databases">
        <title>Investigating the central metabolism of Clostridium thermosuccinogenes.</title>
        <authorList>
            <person name="Koendjbiharie J.G."/>
            <person name="van Kranenburg R."/>
        </authorList>
    </citation>
    <scope>NUCLEOTIDE SEQUENCE [LARGE SCALE GENOMIC DNA]</scope>
    <source>
        <strain evidence="7 8">DSM 5806</strain>
    </source>
</reference>
<evidence type="ECO:0000313" key="7">
    <source>
        <dbReference type="EMBL" id="PNT94585.1"/>
    </source>
</evidence>
<feature type="compositionally biased region" description="Low complexity" evidence="6">
    <location>
        <begin position="35"/>
        <end position="46"/>
    </location>
</feature>
<dbReference type="Proteomes" id="UP000236151">
    <property type="component" value="Unassembled WGS sequence"/>
</dbReference>
<evidence type="ECO:0000256" key="1">
    <source>
        <dbReference type="ARBA" id="ARBA00022475"/>
    </source>
</evidence>
<feature type="region of interest" description="Disordered" evidence="6">
    <location>
        <begin position="32"/>
        <end position="66"/>
    </location>
</feature>
<proteinExistence type="predicted"/>
<gene>
    <name evidence="7" type="ORF">CDQ84_18715</name>
</gene>
<evidence type="ECO:0000256" key="2">
    <source>
        <dbReference type="ARBA" id="ARBA00022729"/>
    </source>
</evidence>
<dbReference type="OrthoDB" id="383712at2"/>
<dbReference type="EMBL" id="NIOJ01000101">
    <property type="protein sequence ID" value="PNT94585.1"/>
    <property type="molecule type" value="Genomic_DNA"/>
</dbReference>
<comment type="caution">
    <text evidence="7">The sequence shown here is derived from an EMBL/GenBank/DDBJ whole genome shotgun (WGS) entry which is preliminary data.</text>
</comment>
<evidence type="ECO:0000256" key="4">
    <source>
        <dbReference type="ARBA" id="ARBA00023139"/>
    </source>
</evidence>
<dbReference type="InterPro" id="IPR006059">
    <property type="entry name" value="SBP"/>
</dbReference>
<dbReference type="InterPro" id="IPR050490">
    <property type="entry name" value="Bact_solute-bd_prot1"/>
</dbReference>
<dbReference type="PANTHER" id="PTHR43649:SF33">
    <property type="entry name" value="POLYGALACTURONAN_RHAMNOGALACTURONAN-BINDING PROTEIN YTCQ"/>
    <property type="match status" value="1"/>
</dbReference>
<dbReference type="AlphaFoldDB" id="A0A2K2EZ76"/>
<dbReference type="PANTHER" id="PTHR43649">
    <property type="entry name" value="ARABINOSE-BINDING PROTEIN-RELATED"/>
    <property type="match status" value="1"/>
</dbReference>